<organism evidence="1 2">
    <name type="scientific">Coprinellus micaceus</name>
    <name type="common">Glistening ink-cap mushroom</name>
    <name type="synonym">Coprinus micaceus</name>
    <dbReference type="NCBI Taxonomy" id="71717"/>
    <lineage>
        <taxon>Eukaryota</taxon>
        <taxon>Fungi</taxon>
        <taxon>Dikarya</taxon>
        <taxon>Basidiomycota</taxon>
        <taxon>Agaricomycotina</taxon>
        <taxon>Agaricomycetes</taxon>
        <taxon>Agaricomycetidae</taxon>
        <taxon>Agaricales</taxon>
        <taxon>Agaricineae</taxon>
        <taxon>Psathyrellaceae</taxon>
        <taxon>Coprinellus</taxon>
    </lineage>
</organism>
<sequence>MGDAPITPFVPTSVGGTPFCDSWAGFSRVLGIALLHTPMSSTVPEEILDHIIGLVAPGELQDSIEDFLSICLANKALLSISQSYLYRDIAIFPNTIDPYLEGNVEYEKTRIRTQLLVRTLLDQPSLMAYAQKLIIQVATEPKIDDQFVAHIASTFRHVNRIRDLRIVFKSLDKPGRRVTMDFGLIESAFGRDALAALVSSPLLERITFQKIVNCPSYMVPLTPMLRYINLAGATLDADSSREIGFPTNRGARLSSLKADSKSVVGWVVPFTARVNGADFDTSQCGLDISEVETLDIGLPKLFTEDAGLVGWRDGFLDEFRKVRNLHWRFTNPYGCVWDDVLTQLVQLQVFLVPIVIEGDIDFNVQASLGPEWSALPDVVYTGPRACPSLRQFRISLLVRVDDDTLTEEMVGANVFLEAFTTTTYPRYIDPRRYPRGNTGRSISFTFTVDYRVGGKVERYFFAEHS</sequence>
<proteinExistence type="predicted"/>
<dbReference type="Proteomes" id="UP000298030">
    <property type="component" value="Unassembled WGS sequence"/>
</dbReference>
<reference evidence="1 2" key="1">
    <citation type="journal article" date="2019" name="Nat. Ecol. Evol.">
        <title>Megaphylogeny resolves global patterns of mushroom evolution.</title>
        <authorList>
            <person name="Varga T."/>
            <person name="Krizsan K."/>
            <person name="Foldi C."/>
            <person name="Dima B."/>
            <person name="Sanchez-Garcia M."/>
            <person name="Sanchez-Ramirez S."/>
            <person name="Szollosi G.J."/>
            <person name="Szarkandi J.G."/>
            <person name="Papp V."/>
            <person name="Albert L."/>
            <person name="Andreopoulos W."/>
            <person name="Angelini C."/>
            <person name="Antonin V."/>
            <person name="Barry K.W."/>
            <person name="Bougher N.L."/>
            <person name="Buchanan P."/>
            <person name="Buyck B."/>
            <person name="Bense V."/>
            <person name="Catcheside P."/>
            <person name="Chovatia M."/>
            <person name="Cooper J."/>
            <person name="Damon W."/>
            <person name="Desjardin D."/>
            <person name="Finy P."/>
            <person name="Geml J."/>
            <person name="Haridas S."/>
            <person name="Hughes K."/>
            <person name="Justo A."/>
            <person name="Karasinski D."/>
            <person name="Kautmanova I."/>
            <person name="Kiss B."/>
            <person name="Kocsube S."/>
            <person name="Kotiranta H."/>
            <person name="LaButti K.M."/>
            <person name="Lechner B.E."/>
            <person name="Liimatainen K."/>
            <person name="Lipzen A."/>
            <person name="Lukacs Z."/>
            <person name="Mihaltcheva S."/>
            <person name="Morgado L.N."/>
            <person name="Niskanen T."/>
            <person name="Noordeloos M.E."/>
            <person name="Ohm R.A."/>
            <person name="Ortiz-Santana B."/>
            <person name="Ovrebo C."/>
            <person name="Racz N."/>
            <person name="Riley R."/>
            <person name="Savchenko A."/>
            <person name="Shiryaev A."/>
            <person name="Soop K."/>
            <person name="Spirin V."/>
            <person name="Szebenyi C."/>
            <person name="Tomsovsky M."/>
            <person name="Tulloss R.E."/>
            <person name="Uehling J."/>
            <person name="Grigoriev I.V."/>
            <person name="Vagvolgyi C."/>
            <person name="Papp T."/>
            <person name="Martin F.M."/>
            <person name="Miettinen O."/>
            <person name="Hibbett D.S."/>
            <person name="Nagy L.G."/>
        </authorList>
    </citation>
    <scope>NUCLEOTIDE SEQUENCE [LARGE SCALE GENOMIC DNA]</scope>
    <source>
        <strain evidence="1 2">FP101781</strain>
    </source>
</reference>
<gene>
    <name evidence="1" type="ORF">FA13DRAFT_1711994</name>
</gene>
<dbReference type="EMBL" id="QPFP01000034">
    <property type="protein sequence ID" value="TEB28177.1"/>
    <property type="molecule type" value="Genomic_DNA"/>
</dbReference>
<name>A0A4Y7T1Y4_COPMI</name>
<evidence type="ECO:0008006" key="3">
    <source>
        <dbReference type="Google" id="ProtNLM"/>
    </source>
</evidence>
<accession>A0A4Y7T1Y4</accession>
<protein>
    <recommendedName>
        <fullName evidence="3">F-box domain-containing protein</fullName>
    </recommendedName>
</protein>
<keyword evidence="2" id="KW-1185">Reference proteome</keyword>
<evidence type="ECO:0000313" key="2">
    <source>
        <dbReference type="Proteomes" id="UP000298030"/>
    </source>
</evidence>
<evidence type="ECO:0000313" key="1">
    <source>
        <dbReference type="EMBL" id="TEB28177.1"/>
    </source>
</evidence>
<dbReference type="AlphaFoldDB" id="A0A4Y7T1Y4"/>
<comment type="caution">
    <text evidence="1">The sequence shown here is derived from an EMBL/GenBank/DDBJ whole genome shotgun (WGS) entry which is preliminary data.</text>
</comment>